<organism evidence="2 3">
    <name type="scientific">Exidia glandulosa HHB12029</name>
    <dbReference type="NCBI Taxonomy" id="1314781"/>
    <lineage>
        <taxon>Eukaryota</taxon>
        <taxon>Fungi</taxon>
        <taxon>Dikarya</taxon>
        <taxon>Basidiomycota</taxon>
        <taxon>Agaricomycotina</taxon>
        <taxon>Agaricomycetes</taxon>
        <taxon>Auriculariales</taxon>
        <taxon>Exidiaceae</taxon>
        <taxon>Exidia</taxon>
    </lineage>
</organism>
<name>A0A165C916_EXIGL</name>
<dbReference type="EMBL" id="KV426349">
    <property type="protein sequence ID" value="KZV82043.1"/>
    <property type="molecule type" value="Genomic_DNA"/>
</dbReference>
<dbReference type="AlphaFoldDB" id="A0A165C916"/>
<gene>
    <name evidence="2" type="ORF">EXIGLDRAFT_779029</name>
</gene>
<evidence type="ECO:0000313" key="3">
    <source>
        <dbReference type="Proteomes" id="UP000077266"/>
    </source>
</evidence>
<feature type="region of interest" description="Disordered" evidence="1">
    <location>
        <begin position="1"/>
        <end position="39"/>
    </location>
</feature>
<reference evidence="2 3" key="1">
    <citation type="journal article" date="2016" name="Mol. Biol. Evol.">
        <title>Comparative Genomics of Early-Diverging Mushroom-Forming Fungi Provides Insights into the Origins of Lignocellulose Decay Capabilities.</title>
        <authorList>
            <person name="Nagy L.G."/>
            <person name="Riley R."/>
            <person name="Tritt A."/>
            <person name="Adam C."/>
            <person name="Daum C."/>
            <person name="Floudas D."/>
            <person name="Sun H."/>
            <person name="Yadav J.S."/>
            <person name="Pangilinan J."/>
            <person name="Larsson K.H."/>
            <person name="Matsuura K."/>
            <person name="Barry K."/>
            <person name="Labutti K."/>
            <person name="Kuo R."/>
            <person name="Ohm R.A."/>
            <person name="Bhattacharya S.S."/>
            <person name="Shirouzu T."/>
            <person name="Yoshinaga Y."/>
            <person name="Martin F.M."/>
            <person name="Grigoriev I.V."/>
            <person name="Hibbett D.S."/>
        </authorList>
    </citation>
    <scope>NUCLEOTIDE SEQUENCE [LARGE SCALE GENOMIC DNA]</scope>
    <source>
        <strain evidence="2 3">HHB12029</strain>
    </source>
</reference>
<dbReference type="Proteomes" id="UP000077266">
    <property type="component" value="Unassembled WGS sequence"/>
</dbReference>
<proteinExistence type="predicted"/>
<keyword evidence="3" id="KW-1185">Reference proteome</keyword>
<dbReference type="InParanoid" id="A0A165C916"/>
<evidence type="ECO:0000313" key="2">
    <source>
        <dbReference type="EMBL" id="KZV82043.1"/>
    </source>
</evidence>
<evidence type="ECO:0000256" key="1">
    <source>
        <dbReference type="SAM" id="MobiDB-lite"/>
    </source>
</evidence>
<accession>A0A165C916</accession>
<sequence>MASRTTTNGLYRRPAFQTGPALKELPPPMASEDDLSGSVLTPVKELGRPSAPALTIQNPNQSADLSFKRFRATPGAERRGATSVVANAPVSSGPHAPQTIVSSSAAHTSLSWVASPSPYTFASRTGADFLVGHRRDLSASTPALSTTSRDTEAGSITHLHTDVNYIPAPWRSPSPRDVRQRDLLEALMREIEQTGWERGAGADSDTYKWSAGTGYGGVSVLPRV</sequence>
<protein>
    <submittedName>
        <fullName evidence="2">Uncharacterized protein</fullName>
    </submittedName>
</protein>